<dbReference type="Proteomes" id="UP000546252">
    <property type="component" value="Unassembled WGS sequence"/>
</dbReference>
<dbReference type="Proteomes" id="UP000054023">
    <property type="component" value="Unassembled WGS sequence"/>
</dbReference>
<evidence type="ECO:0000313" key="5">
    <source>
        <dbReference type="Proteomes" id="UP000546252"/>
    </source>
</evidence>
<sequence length="92" mass="10479">MDLLNALGGDGAHPGPQDPQCSRKGCRSDATWQVLWNNPKIHEPERRKVWLACDEHRPWLENYLTQRLFWRSTEALEPASGTAEDPPGRSQT</sequence>
<evidence type="ECO:0000313" key="4">
    <source>
        <dbReference type="Proteomes" id="UP000054023"/>
    </source>
</evidence>
<feature type="region of interest" description="Disordered" evidence="1">
    <location>
        <begin position="1"/>
        <end position="25"/>
    </location>
</feature>
<dbReference type="STRING" id="317018.AVL63_04960"/>
<dbReference type="AlphaFoldDB" id="A0A0W8IDM3"/>
<keyword evidence="4" id="KW-1185">Reference proteome</keyword>
<organism evidence="2 4">
    <name type="scientific">Nesterenkonia jeotgali</name>
    <dbReference type="NCBI Taxonomy" id="317018"/>
    <lineage>
        <taxon>Bacteria</taxon>
        <taxon>Bacillati</taxon>
        <taxon>Actinomycetota</taxon>
        <taxon>Actinomycetes</taxon>
        <taxon>Micrococcales</taxon>
        <taxon>Micrococcaceae</taxon>
        <taxon>Nesterenkonia</taxon>
    </lineage>
</organism>
<evidence type="ECO:0000256" key="1">
    <source>
        <dbReference type="SAM" id="MobiDB-lite"/>
    </source>
</evidence>
<evidence type="ECO:0000313" key="3">
    <source>
        <dbReference type="EMBL" id="MBA8920611.1"/>
    </source>
</evidence>
<accession>A0A0W8IDM3</accession>
<dbReference type="OrthoDB" id="5193525at2"/>
<reference evidence="4" key="2">
    <citation type="submission" date="2015-12" db="EMBL/GenBank/DDBJ databases">
        <authorList>
            <person name="Nair G.R."/>
            <person name="Kaur G."/>
            <person name="Mayilraj S."/>
        </authorList>
    </citation>
    <scope>NUCLEOTIDE SEQUENCE [LARGE SCALE GENOMIC DNA]</scope>
    <source>
        <strain evidence="4">CD08_7</strain>
    </source>
</reference>
<dbReference type="RefSeq" id="WP_058889107.1">
    <property type="nucleotide sequence ID" value="NZ_BAAAKT010000002.1"/>
</dbReference>
<reference evidence="2" key="1">
    <citation type="submission" date="2015-12" db="EMBL/GenBank/DDBJ databases">
        <authorList>
            <person name="Shamseldin A."/>
            <person name="Moawad H."/>
            <person name="Abd El-Rahim W.M."/>
            <person name="Sadowsky M.J."/>
        </authorList>
    </citation>
    <scope>NUCLEOTIDE SEQUENCE [LARGE SCALE GENOMIC DNA]</scope>
    <source>
        <strain evidence="2">CD08_7</strain>
    </source>
</reference>
<gene>
    <name evidence="2" type="ORF">AVL63_04960</name>
    <name evidence="3" type="ORF">HNR24_000544</name>
</gene>
<dbReference type="EMBL" id="LQBM01000004">
    <property type="protein sequence ID" value="KUG57872.1"/>
    <property type="molecule type" value="Genomic_DNA"/>
</dbReference>
<evidence type="ECO:0000313" key="2">
    <source>
        <dbReference type="EMBL" id="KUG57872.1"/>
    </source>
</evidence>
<dbReference type="EMBL" id="JACJIH010000001">
    <property type="protein sequence ID" value="MBA8920611.1"/>
    <property type="molecule type" value="Genomic_DNA"/>
</dbReference>
<name>A0A0W8IDM3_9MICC</name>
<comment type="caution">
    <text evidence="2">The sequence shown here is derived from an EMBL/GenBank/DDBJ whole genome shotgun (WGS) entry which is preliminary data.</text>
</comment>
<protein>
    <submittedName>
        <fullName evidence="2">Acetone carboxylase</fullName>
    </submittedName>
</protein>
<proteinExistence type="predicted"/>
<reference evidence="3 5" key="3">
    <citation type="submission" date="2020-08" db="EMBL/GenBank/DDBJ databases">
        <title>Sequencing the genomes of 1000 actinobacteria strains.</title>
        <authorList>
            <person name="Klenk H.-P."/>
        </authorList>
    </citation>
    <scope>NUCLEOTIDE SEQUENCE [LARGE SCALE GENOMIC DNA]</scope>
    <source>
        <strain evidence="3 5">DSM 19081</strain>
    </source>
</reference>